<reference evidence="1 2" key="1">
    <citation type="journal article" date="2016" name="Nat. Commun.">
        <title>Thousands of microbial genomes shed light on interconnected biogeochemical processes in an aquifer system.</title>
        <authorList>
            <person name="Anantharaman K."/>
            <person name="Brown C.T."/>
            <person name="Hug L.A."/>
            <person name="Sharon I."/>
            <person name="Castelle C.J."/>
            <person name="Probst A.J."/>
            <person name="Thomas B.C."/>
            <person name="Singh A."/>
            <person name="Wilkins M.J."/>
            <person name="Karaoz U."/>
            <person name="Brodie E.L."/>
            <person name="Williams K.H."/>
            <person name="Hubbard S.S."/>
            <person name="Banfield J.F."/>
        </authorList>
    </citation>
    <scope>NUCLEOTIDE SEQUENCE [LARGE SCALE GENOMIC DNA]</scope>
</reference>
<accession>A0A1F4T5E9</accession>
<gene>
    <name evidence="1" type="ORF">A3K49_01730</name>
</gene>
<organism evidence="1 2">
    <name type="scientific">candidate division WOR-1 bacterium RIFOXYC12_FULL_54_18</name>
    <dbReference type="NCBI Taxonomy" id="1802584"/>
    <lineage>
        <taxon>Bacteria</taxon>
        <taxon>Bacillati</taxon>
        <taxon>Saganbacteria</taxon>
    </lineage>
</organism>
<protein>
    <submittedName>
        <fullName evidence="1">Uncharacterized protein</fullName>
    </submittedName>
</protein>
<sequence length="288" mass="32507">MSFKSKPVPSSLLRPRPSGSYSEIDNKFVARKRLQRLWLDLRPSSGNGPKEMRLINEAADLYINNDILDADTLPVLHHFAIQIAEAQARTGASDTVDKLFAIIRASNRKINNREFGNALLTGAVEACHRAVRFDLALRMAEGITEQVLLVETHFKTAALAQSGNQQGLAVRCLTQYIFPAIDRLEQKEARVKYLLAAAELSLALSLLVEAKLIVFKVIDHLSSMDYVRLESTAILMTRLGLKEEAIHLLTDNWFRESFTEDPRYLSEQDIRLNLIGQRFPRFAAFLRG</sequence>
<proteinExistence type="predicted"/>
<comment type="caution">
    <text evidence="1">The sequence shown here is derived from an EMBL/GenBank/DDBJ whole genome shotgun (WGS) entry which is preliminary data.</text>
</comment>
<dbReference type="Proteomes" id="UP000178602">
    <property type="component" value="Unassembled WGS sequence"/>
</dbReference>
<name>A0A1F4T5E9_UNCSA</name>
<dbReference type="AlphaFoldDB" id="A0A1F4T5E9"/>
<evidence type="ECO:0000313" key="2">
    <source>
        <dbReference type="Proteomes" id="UP000178602"/>
    </source>
</evidence>
<evidence type="ECO:0000313" key="1">
    <source>
        <dbReference type="EMBL" id="OGC27719.1"/>
    </source>
</evidence>
<dbReference type="EMBL" id="MEUG01000001">
    <property type="protein sequence ID" value="OGC27719.1"/>
    <property type="molecule type" value="Genomic_DNA"/>
</dbReference>